<evidence type="ECO:0000313" key="2">
    <source>
        <dbReference type="Proteomes" id="UP000721861"/>
    </source>
</evidence>
<name>A0ABS5KB62_9BACT</name>
<evidence type="ECO:0008006" key="3">
    <source>
        <dbReference type="Google" id="ProtNLM"/>
    </source>
</evidence>
<comment type="caution">
    <text evidence="1">The sequence shown here is derived from an EMBL/GenBank/DDBJ whole genome shotgun (WGS) entry which is preliminary data.</text>
</comment>
<dbReference type="Proteomes" id="UP000721861">
    <property type="component" value="Unassembled WGS sequence"/>
</dbReference>
<reference evidence="1 2" key="1">
    <citation type="journal article" date="2014" name="Int. J. Syst. Evol. Microbiol.">
        <title>Carboxylicivirga gen. nov. in the family Marinilabiliaceae with two novel species, Carboxylicivirga mesophila sp. nov. and Carboxylicivirga taeanensis sp. nov., and reclassification of Cytophaga fermentans as Saccharicrinis fermentans gen. nov., comb. nov.</title>
        <authorList>
            <person name="Yang S.H."/>
            <person name="Seo H.S."/>
            <person name="Woo J.H."/>
            <person name="Oh H.M."/>
            <person name="Jang H."/>
            <person name="Lee J.H."/>
            <person name="Kim S.J."/>
            <person name="Kwon K.K."/>
        </authorList>
    </citation>
    <scope>NUCLEOTIDE SEQUENCE [LARGE SCALE GENOMIC DNA]</scope>
    <source>
        <strain evidence="1 2">JCM 18290</strain>
    </source>
</reference>
<evidence type="ECO:0000313" key="1">
    <source>
        <dbReference type="EMBL" id="MBS2211756.1"/>
    </source>
</evidence>
<protein>
    <recommendedName>
        <fullName evidence="3">Ig-like domain-containing protein</fullName>
    </recommendedName>
</protein>
<sequence length="511" mass="55138">MKKINAFKVVLSLSILLMGIGCDEEKKEFIESENSMTLKSTCSSTDPTVPVDIIPVVVDGNTPAVTSTNVKIDPPVAGTYALGAGTVTIAFSNESCGQVMTWEVSDNIVIDHVYAKGSDKYNDYDYTGESPKPKNDGNLHCPVNPSGSYADFSHVNFVFHYQLTVAKTAETEFTRKWDWVIDKVADKSELVLSEGQVFNVNYDVTTTASAVDSDWKVSGTITILNETPLEAVVTDITDIAGGVTATLACELPHTLAPGETLECDYYADLPSGADGTNTVTVVTSTPMVEGGIATADYTFGEPTNEIDECITVSDDKFGGLLGIICGSDSPYIFEYTLSPPSECGEYEFTNTASFETNDTQTLGSDDWTISVTVPCDNGCTLTQGYWKTHSEFGPAPYDDTWAQLPQGASTGFFSSGLSYYQVLWTPPAGNAYYQLAHQYIAAELNMLNGASNGDIIDAFNKATNLFEEYSPDEVASFKGKDKNMWTKLASTLDAYNNGIIGPGSCDEEVIK</sequence>
<accession>A0ABS5KB62</accession>
<gene>
    <name evidence="1" type="ORF">KEM09_10095</name>
</gene>
<organism evidence="1 2">
    <name type="scientific">Carboxylicivirga mesophila</name>
    <dbReference type="NCBI Taxonomy" id="1166478"/>
    <lineage>
        <taxon>Bacteria</taxon>
        <taxon>Pseudomonadati</taxon>
        <taxon>Bacteroidota</taxon>
        <taxon>Bacteroidia</taxon>
        <taxon>Marinilabiliales</taxon>
        <taxon>Marinilabiliaceae</taxon>
        <taxon>Carboxylicivirga</taxon>
    </lineage>
</organism>
<dbReference type="RefSeq" id="WP_212228022.1">
    <property type="nucleotide sequence ID" value="NZ_JAGUCN010000010.1"/>
</dbReference>
<dbReference type="EMBL" id="JAGUCN010000010">
    <property type="protein sequence ID" value="MBS2211756.1"/>
    <property type="molecule type" value="Genomic_DNA"/>
</dbReference>
<dbReference type="PROSITE" id="PS51257">
    <property type="entry name" value="PROKAR_LIPOPROTEIN"/>
    <property type="match status" value="1"/>
</dbReference>
<keyword evidence="2" id="KW-1185">Reference proteome</keyword>
<proteinExistence type="predicted"/>